<dbReference type="Proteomes" id="UP000355283">
    <property type="component" value="Unassembled WGS sequence"/>
</dbReference>
<keyword evidence="2" id="KW-1133">Transmembrane helix</keyword>
<comment type="caution">
    <text evidence="3">The sequence shown here is derived from an EMBL/GenBank/DDBJ whole genome shotgun (WGS) entry which is preliminary data.</text>
</comment>
<reference evidence="3 4" key="1">
    <citation type="submission" date="2019-01" db="EMBL/GenBank/DDBJ databases">
        <title>Nuclear Genome Assembly of the Microalgal Biofuel strain Nannochloropsis salina CCMP1776.</title>
        <authorList>
            <person name="Hovde B."/>
        </authorList>
    </citation>
    <scope>NUCLEOTIDE SEQUENCE [LARGE SCALE GENOMIC DNA]</scope>
    <source>
        <strain evidence="3 4">CCMP1776</strain>
    </source>
</reference>
<evidence type="ECO:0000313" key="4">
    <source>
        <dbReference type="Proteomes" id="UP000355283"/>
    </source>
</evidence>
<sequence length="268" mass="28390">MTRGRQALEIMPASAKSRSCCQAAVARPTSSILLAAGLLLTTSAVAASAPLRISNAFLPPPQHQSLHSAHGHTPPSCCERRHLVGPPSPPSAPSPPSVMRRQAMLPPFDSPLDPATLEGMAAASSAAGSTGGVLNEVTSEQLWVGFIAGVFPFVWAGFEFWKRIDVQQRCGVCQGSGLVYENASGKSLSVPRKCYACGGFLPWAGWRRFWLSNLDIGNGGCCSGRRRIMRPSARRPSGDGRGGRAEGRAGERAGSRGVEEGRAHFQNE</sequence>
<gene>
    <name evidence="3" type="ORF">NSK_006433</name>
</gene>
<keyword evidence="2" id="KW-0472">Membrane</keyword>
<accession>A0A4D9CUP8</accession>
<feature type="region of interest" description="Disordered" evidence="1">
    <location>
        <begin position="62"/>
        <end position="105"/>
    </location>
</feature>
<feature type="compositionally biased region" description="Basic and acidic residues" evidence="1">
    <location>
        <begin position="236"/>
        <end position="268"/>
    </location>
</feature>
<feature type="transmembrane region" description="Helical" evidence="2">
    <location>
        <begin position="142"/>
        <end position="161"/>
    </location>
</feature>
<keyword evidence="4" id="KW-1185">Reference proteome</keyword>
<organism evidence="3 4">
    <name type="scientific">Nannochloropsis salina CCMP1776</name>
    <dbReference type="NCBI Taxonomy" id="1027361"/>
    <lineage>
        <taxon>Eukaryota</taxon>
        <taxon>Sar</taxon>
        <taxon>Stramenopiles</taxon>
        <taxon>Ochrophyta</taxon>
        <taxon>Eustigmatophyceae</taxon>
        <taxon>Eustigmatales</taxon>
        <taxon>Monodopsidaceae</taxon>
        <taxon>Microchloropsis</taxon>
        <taxon>Microchloropsis salina</taxon>
    </lineage>
</organism>
<evidence type="ECO:0000256" key="1">
    <source>
        <dbReference type="SAM" id="MobiDB-lite"/>
    </source>
</evidence>
<proteinExistence type="predicted"/>
<evidence type="ECO:0000313" key="3">
    <source>
        <dbReference type="EMBL" id="TFJ82314.1"/>
    </source>
</evidence>
<evidence type="ECO:0000256" key="2">
    <source>
        <dbReference type="SAM" id="Phobius"/>
    </source>
</evidence>
<protein>
    <submittedName>
        <fullName evidence="3">Uncharacterized protein</fullName>
    </submittedName>
</protein>
<dbReference type="EMBL" id="SDOX01000118">
    <property type="protein sequence ID" value="TFJ82314.1"/>
    <property type="molecule type" value="Genomic_DNA"/>
</dbReference>
<name>A0A4D9CUP8_9STRA</name>
<keyword evidence="2" id="KW-0812">Transmembrane</keyword>
<dbReference type="PANTHER" id="PTHR36809">
    <property type="entry name" value="TRANSMEMBRANE PROTEIN"/>
    <property type="match status" value="1"/>
</dbReference>
<feature type="compositionally biased region" description="Pro residues" evidence="1">
    <location>
        <begin position="86"/>
        <end position="96"/>
    </location>
</feature>
<dbReference type="AlphaFoldDB" id="A0A4D9CUP8"/>
<feature type="region of interest" description="Disordered" evidence="1">
    <location>
        <begin position="230"/>
        <end position="268"/>
    </location>
</feature>
<dbReference type="PANTHER" id="PTHR36809:SF1">
    <property type="entry name" value="TRANSMEMBRANE PROTEIN"/>
    <property type="match status" value="1"/>
</dbReference>
<dbReference type="OrthoDB" id="2018625at2759"/>